<dbReference type="AlphaFoldDB" id="A0A9Q0DYA8"/>
<dbReference type="PROSITE" id="PS50853">
    <property type="entry name" value="FN3"/>
    <property type="match status" value="2"/>
</dbReference>
<keyword evidence="5" id="KW-1185">Reference proteome</keyword>
<dbReference type="InterPro" id="IPR003961">
    <property type="entry name" value="FN3_dom"/>
</dbReference>
<dbReference type="FunFam" id="2.60.40.10:FF:000019">
    <property type="entry name" value="receptor-type tyrosine-protein phosphatase kappa isoform X2"/>
    <property type="match status" value="1"/>
</dbReference>
<dbReference type="OrthoDB" id="10253954at2759"/>
<dbReference type="InterPro" id="IPR013783">
    <property type="entry name" value="Ig-like_fold"/>
</dbReference>
<dbReference type="Proteomes" id="UP001148018">
    <property type="component" value="Unassembled WGS sequence"/>
</dbReference>
<feature type="domain" description="Fibronectin type-III" evidence="3">
    <location>
        <begin position="3"/>
        <end position="107"/>
    </location>
</feature>
<comment type="caution">
    <text evidence="4">The sequence shown here is derived from an EMBL/GenBank/DDBJ whole genome shotgun (WGS) entry which is preliminary data.</text>
</comment>
<evidence type="ECO:0000313" key="4">
    <source>
        <dbReference type="EMBL" id="KAJ3594752.1"/>
    </source>
</evidence>
<name>A0A9Q0DYA8_9TELE</name>
<dbReference type="EMBL" id="JANIIK010000111">
    <property type="protein sequence ID" value="KAJ3594752.1"/>
    <property type="molecule type" value="Genomic_DNA"/>
</dbReference>
<dbReference type="SMART" id="SM00060">
    <property type="entry name" value="FN3"/>
    <property type="match status" value="2"/>
</dbReference>
<organism evidence="4 5">
    <name type="scientific">Muraenolepis orangiensis</name>
    <name type="common">Patagonian moray cod</name>
    <dbReference type="NCBI Taxonomy" id="630683"/>
    <lineage>
        <taxon>Eukaryota</taxon>
        <taxon>Metazoa</taxon>
        <taxon>Chordata</taxon>
        <taxon>Craniata</taxon>
        <taxon>Vertebrata</taxon>
        <taxon>Euteleostomi</taxon>
        <taxon>Actinopterygii</taxon>
        <taxon>Neopterygii</taxon>
        <taxon>Teleostei</taxon>
        <taxon>Neoteleostei</taxon>
        <taxon>Acanthomorphata</taxon>
        <taxon>Zeiogadaria</taxon>
        <taxon>Gadariae</taxon>
        <taxon>Gadiformes</taxon>
        <taxon>Muraenolepidoidei</taxon>
        <taxon>Muraenolepididae</taxon>
        <taxon>Muraenolepis</taxon>
    </lineage>
</organism>
<keyword evidence="1" id="KW-0677">Repeat</keyword>
<reference evidence="4" key="1">
    <citation type="submission" date="2022-07" db="EMBL/GenBank/DDBJ databases">
        <title>Chromosome-level genome of Muraenolepis orangiensis.</title>
        <authorList>
            <person name="Kim J."/>
        </authorList>
    </citation>
    <scope>NUCLEOTIDE SEQUENCE</scope>
    <source>
        <strain evidence="4">KU_S4_2022</strain>
        <tissue evidence="4">Muscle</tissue>
    </source>
</reference>
<proteinExistence type="predicted"/>
<dbReference type="Pfam" id="PF00041">
    <property type="entry name" value="fn3"/>
    <property type="match status" value="2"/>
</dbReference>
<dbReference type="InterPro" id="IPR036116">
    <property type="entry name" value="FN3_sf"/>
</dbReference>
<dbReference type="PANTHER" id="PTHR24051:SF11">
    <property type="entry name" value="PROTEIN TYROSINE PHOSPHATASE, RECEPTOR TYPE, M"/>
    <property type="match status" value="1"/>
</dbReference>
<protein>
    <recommendedName>
        <fullName evidence="3">Fibronectin type-III domain-containing protein</fullName>
    </recommendedName>
</protein>
<dbReference type="CDD" id="cd00063">
    <property type="entry name" value="FN3"/>
    <property type="match status" value="2"/>
</dbReference>
<dbReference type="PRINTS" id="PR00014">
    <property type="entry name" value="FNTYPEIII"/>
</dbReference>
<evidence type="ECO:0000313" key="5">
    <source>
        <dbReference type="Proteomes" id="UP001148018"/>
    </source>
</evidence>
<dbReference type="InterPro" id="IPR051622">
    <property type="entry name" value="R-tyr_protein_phosphatases"/>
</dbReference>
<dbReference type="Gene3D" id="2.60.40.10">
    <property type="entry name" value="Immunoglobulins"/>
    <property type="match status" value="2"/>
</dbReference>
<evidence type="ECO:0000256" key="1">
    <source>
        <dbReference type="ARBA" id="ARBA00022737"/>
    </source>
</evidence>
<dbReference type="SUPFAM" id="SSF49265">
    <property type="entry name" value="Fibronectin type III"/>
    <property type="match status" value="1"/>
</dbReference>
<accession>A0A9Q0DYA8</accession>
<dbReference type="PANTHER" id="PTHR24051">
    <property type="entry name" value="SUSHI DOMAIN-CONTAINING PROTEIN 1"/>
    <property type="match status" value="1"/>
</dbReference>
<dbReference type="FunFam" id="2.60.40.10:FF:000048">
    <property type="entry name" value="receptor-type tyrosine-protein phosphatase U isoform X1"/>
    <property type="match status" value="1"/>
</dbReference>
<evidence type="ECO:0000259" key="3">
    <source>
        <dbReference type="PROSITE" id="PS50853"/>
    </source>
</evidence>
<feature type="domain" description="Fibronectin type-III" evidence="3">
    <location>
        <begin position="108"/>
        <end position="214"/>
    </location>
</feature>
<keyword evidence="2" id="KW-1015">Disulfide bond</keyword>
<gene>
    <name evidence="4" type="ORF">NHX12_004059</name>
</gene>
<evidence type="ECO:0000256" key="2">
    <source>
        <dbReference type="ARBA" id="ARBA00023157"/>
    </source>
</evidence>
<sequence>MHGPQKLEVVEVQARQVTLRWEPLGYNVTRCHSYNLTVRLRYRVAVAGGGSKEESREEVCYDAQSTRHPQHTLHNLTPFTNFSVRLVLSNHEGVKESGELEMQTDEDVPGAVPLESIQGSAYEEKIVLKWREPAHTYGIITQYEISYKAVSSFDPELDLSNQSGKVMKLGNESSTHMFTGLYPGSTYSFTLRASTAKGYGPPVITQFTTKISGTSLSVAA</sequence>